<keyword evidence="3" id="KW-1185">Reference proteome</keyword>
<protein>
    <submittedName>
        <fullName evidence="2">Uncharacterized protein</fullName>
    </submittedName>
</protein>
<evidence type="ECO:0000313" key="2">
    <source>
        <dbReference type="EMBL" id="KAK3283730.1"/>
    </source>
</evidence>
<dbReference type="EMBL" id="LGRX02002669">
    <property type="protein sequence ID" value="KAK3283730.1"/>
    <property type="molecule type" value="Genomic_DNA"/>
</dbReference>
<feature type="region of interest" description="Disordered" evidence="1">
    <location>
        <begin position="68"/>
        <end position="94"/>
    </location>
</feature>
<accession>A0AAE0LGC8</accession>
<reference evidence="2 3" key="1">
    <citation type="journal article" date="2015" name="Genome Biol. Evol.">
        <title>Comparative Genomics of a Bacterivorous Green Alga Reveals Evolutionary Causalities and Consequences of Phago-Mixotrophic Mode of Nutrition.</title>
        <authorList>
            <person name="Burns J.A."/>
            <person name="Paasch A."/>
            <person name="Narechania A."/>
            <person name="Kim E."/>
        </authorList>
    </citation>
    <scope>NUCLEOTIDE SEQUENCE [LARGE SCALE GENOMIC DNA]</scope>
    <source>
        <strain evidence="2 3">PLY_AMNH</strain>
    </source>
</reference>
<evidence type="ECO:0000313" key="3">
    <source>
        <dbReference type="Proteomes" id="UP001190700"/>
    </source>
</evidence>
<evidence type="ECO:0000256" key="1">
    <source>
        <dbReference type="SAM" id="MobiDB-lite"/>
    </source>
</evidence>
<comment type="caution">
    <text evidence="2">The sequence shown here is derived from an EMBL/GenBank/DDBJ whole genome shotgun (WGS) entry which is preliminary data.</text>
</comment>
<dbReference type="AlphaFoldDB" id="A0AAE0LGC8"/>
<name>A0AAE0LGC8_9CHLO</name>
<gene>
    <name evidence="2" type="ORF">CYMTET_8590</name>
</gene>
<sequence length="133" mass="14091">MYNLKNCFKNSDCWGILVTDWQQLPNQEKDKYRATQIPADKKNPTVKADALKAEYQGIATVKVYAETSMSSDSPPASTAGAPYSATAAANASDPSSAATWNIWQSASVRMASCAPSPSAGIQNAAVPAAFFPP</sequence>
<proteinExistence type="predicted"/>
<organism evidence="2 3">
    <name type="scientific">Cymbomonas tetramitiformis</name>
    <dbReference type="NCBI Taxonomy" id="36881"/>
    <lineage>
        <taxon>Eukaryota</taxon>
        <taxon>Viridiplantae</taxon>
        <taxon>Chlorophyta</taxon>
        <taxon>Pyramimonadophyceae</taxon>
        <taxon>Pyramimonadales</taxon>
        <taxon>Pyramimonadaceae</taxon>
        <taxon>Cymbomonas</taxon>
    </lineage>
</organism>
<dbReference type="Proteomes" id="UP001190700">
    <property type="component" value="Unassembled WGS sequence"/>
</dbReference>
<feature type="compositionally biased region" description="Low complexity" evidence="1">
    <location>
        <begin position="73"/>
        <end position="94"/>
    </location>
</feature>